<proteinExistence type="predicted"/>
<accession>A0A8S0FNU9</accession>
<name>A0A8S0FNU9_ECOLX</name>
<protein>
    <submittedName>
        <fullName evidence="1">Uncharacterized protein</fullName>
    </submittedName>
</protein>
<evidence type="ECO:0000313" key="1">
    <source>
        <dbReference type="EMBL" id="BBU81916.1"/>
    </source>
</evidence>
<reference evidence="1 2" key="1">
    <citation type="submission" date="2020-01" db="EMBL/GenBank/DDBJ databases">
        <title>Dynamics of blaIMP-6 dissemination in carbapenem resistant Enterobacteriacea isolated from regional surveillance in Osaka, Japan.</title>
        <authorList>
            <person name="Abe R."/>
            <person name="Akeda Y."/>
            <person name="Sugawara Y."/>
            <person name="Yamamoto N."/>
            <person name="Tomono K."/>
            <person name="Takeuchi D."/>
            <person name="Kawahara R."/>
            <person name="Hamada S."/>
        </authorList>
    </citation>
    <scope>NUCLEOTIDE SEQUENCE [LARGE SCALE GENOMIC DNA]</scope>
    <source>
        <strain evidence="1 2">E300</strain>
    </source>
</reference>
<dbReference type="Proteomes" id="UP000467488">
    <property type="component" value="Chromosome"/>
</dbReference>
<dbReference type="EMBL" id="AP022360">
    <property type="protein sequence ID" value="BBU81916.1"/>
    <property type="molecule type" value="Genomic_DNA"/>
</dbReference>
<organism evidence="1 2">
    <name type="scientific">Escherichia coli</name>
    <dbReference type="NCBI Taxonomy" id="562"/>
    <lineage>
        <taxon>Bacteria</taxon>
        <taxon>Pseudomonadati</taxon>
        <taxon>Pseudomonadota</taxon>
        <taxon>Gammaproteobacteria</taxon>
        <taxon>Enterobacterales</taxon>
        <taxon>Enterobacteriaceae</taxon>
        <taxon>Escherichia</taxon>
    </lineage>
</organism>
<evidence type="ECO:0000313" key="2">
    <source>
        <dbReference type="Proteomes" id="UP000467488"/>
    </source>
</evidence>
<gene>
    <name evidence="1" type="ORF">EIMP300_33160</name>
</gene>
<sequence length="113" mass="13011">MAVTAAEQFVTHRIVYHSNFGAAFDTNGDRYREVRQTFDKVGSAIQWIDNPLNILISTFKFTAFFGDDGVLWVRFTNRVDNHRFGSFIYVGHEIVTAFLARFYSVRGFIVFGN</sequence>
<dbReference type="AlphaFoldDB" id="A0A8S0FNU9"/>